<dbReference type="InterPro" id="IPR027417">
    <property type="entry name" value="P-loop_NTPase"/>
</dbReference>
<evidence type="ECO:0000256" key="5">
    <source>
        <dbReference type="ARBA" id="ARBA00022989"/>
    </source>
</evidence>
<dbReference type="Pfam" id="PF00005">
    <property type="entry name" value="ABC_tran"/>
    <property type="match status" value="1"/>
</dbReference>
<protein>
    <submittedName>
        <fullName evidence="10">ATP-binding cassette subfamily C protein LapB</fullName>
    </submittedName>
</protein>
<dbReference type="InterPro" id="IPR003593">
    <property type="entry name" value="AAA+_ATPase"/>
</dbReference>
<dbReference type="SMART" id="SM00382">
    <property type="entry name" value="AAA"/>
    <property type="match status" value="1"/>
</dbReference>
<evidence type="ECO:0000256" key="3">
    <source>
        <dbReference type="ARBA" id="ARBA00022741"/>
    </source>
</evidence>
<comment type="caution">
    <text evidence="10">The sequence shown here is derived from an EMBL/GenBank/DDBJ whole genome shotgun (WGS) entry which is preliminary data.</text>
</comment>
<keyword evidence="3" id="KW-0547">Nucleotide-binding</keyword>
<dbReference type="RefSeq" id="WP_162850997.1">
    <property type="nucleotide sequence ID" value="NZ_MWIN01000014.1"/>
</dbReference>
<dbReference type="CDD" id="cd18587">
    <property type="entry name" value="ABC_6TM_LapB_like"/>
    <property type="match status" value="1"/>
</dbReference>
<dbReference type="InterPro" id="IPR003439">
    <property type="entry name" value="ABC_transporter-like_ATP-bd"/>
</dbReference>
<organism evidence="10 11">
    <name type="scientific">Panacagrimonas perspica</name>
    <dbReference type="NCBI Taxonomy" id="381431"/>
    <lineage>
        <taxon>Bacteria</taxon>
        <taxon>Pseudomonadati</taxon>
        <taxon>Pseudomonadota</taxon>
        <taxon>Gammaproteobacteria</taxon>
        <taxon>Nevskiales</taxon>
        <taxon>Nevskiaceae</taxon>
        <taxon>Panacagrimonas</taxon>
    </lineage>
</organism>
<proteinExistence type="predicted"/>
<dbReference type="InterPro" id="IPR011527">
    <property type="entry name" value="ABC1_TM_dom"/>
</dbReference>
<reference evidence="10 11" key="1">
    <citation type="submission" date="2019-03" db="EMBL/GenBank/DDBJ databases">
        <title>Genomic Encyclopedia of Type Strains, Phase IV (KMG-IV): sequencing the most valuable type-strain genomes for metagenomic binning, comparative biology and taxonomic classification.</title>
        <authorList>
            <person name="Goeker M."/>
        </authorList>
    </citation>
    <scope>NUCLEOTIDE SEQUENCE [LARGE SCALE GENOMIC DNA]</scope>
    <source>
        <strain evidence="10 11">DSM 26377</strain>
    </source>
</reference>
<evidence type="ECO:0000259" key="8">
    <source>
        <dbReference type="PROSITE" id="PS50893"/>
    </source>
</evidence>
<feature type="transmembrane region" description="Helical" evidence="7">
    <location>
        <begin position="163"/>
        <end position="184"/>
    </location>
</feature>
<dbReference type="GO" id="GO:0005886">
    <property type="term" value="C:plasma membrane"/>
    <property type="evidence" value="ECO:0007669"/>
    <property type="project" value="UniProtKB-SubCell"/>
</dbReference>
<dbReference type="GO" id="GO:0005524">
    <property type="term" value="F:ATP binding"/>
    <property type="evidence" value="ECO:0007669"/>
    <property type="project" value="UniProtKB-KW"/>
</dbReference>
<keyword evidence="5 7" id="KW-1133">Transmembrane helix</keyword>
<feature type="transmembrane region" description="Helical" evidence="7">
    <location>
        <begin position="196"/>
        <end position="218"/>
    </location>
</feature>
<feature type="domain" description="ABC transmembrane type-1" evidence="9">
    <location>
        <begin position="167"/>
        <end position="446"/>
    </location>
</feature>
<dbReference type="GO" id="GO:0016887">
    <property type="term" value="F:ATP hydrolysis activity"/>
    <property type="evidence" value="ECO:0007669"/>
    <property type="project" value="InterPro"/>
</dbReference>
<evidence type="ECO:0000259" key="9">
    <source>
        <dbReference type="PROSITE" id="PS50929"/>
    </source>
</evidence>
<evidence type="ECO:0000256" key="7">
    <source>
        <dbReference type="SAM" id="Phobius"/>
    </source>
</evidence>
<gene>
    <name evidence="10" type="ORF">DFR24_0557</name>
</gene>
<dbReference type="SUPFAM" id="SSF90123">
    <property type="entry name" value="ABC transporter transmembrane region"/>
    <property type="match status" value="1"/>
</dbReference>
<dbReference type="InterPro" id="IPR036640">
    <property type="entry name" value="ABC1_TM_sf"/>
</dbReference>
<dbReference type="Proteomes" id="UP000295341">
    <property type="component" value="Unassembled WGS sequence"/>
</dbReference>
<evidence type="ECO:0000313" key="10">
    <source>
        <dbReference type="EMBL" id="TDU31196.1"/>
    </source>
</evidence>
<comment type="subcellular location">
    <subcellularLocation>
        <location evidence="1">Cell membrane</location>
        <topology evidence="1">Multi-pass membrane protein</topology>
    </subcellularLocation>
</comment>
<feature type="transmembrane region" description="Helical" evidence="7">
    <location>
        <begin position="304"/>
        <end position="321"/>
    </location>
</feature>
<evidence type="ECO:0000256" key="4">
    <source>
        <dbReference type="ARBA" id="ARBA00022840"/>
    </source>
</evidence>
<dbReference type="EMBL" id="SOBT01000008">
    <property type="protein sequence ID" value="TDU31196.1"/>
    <property type="molecule type" value="Genomic_DNA"/>
</dbReference>
<sequence>MNSLEPSKVAGDKPEQDDHLPVVESLLSLMASQRSRFVSKRALRQGTETVMRGGGSISEDKLAAGWQALFPSDRVVRLSSHGLKASQLPAWAKVDGQFVLVTTIEAEGKNYRVVDSKGASRSVTDIGRAVWSLLTAPTDSAEPPDPKLASRAMRAALSEHRPWLLQVGVATLAINLLSIVVSLFAMQVYDRVVPNFAYSTLWVLASGVVLAMLFELAFKTFRLKLQERLTRRMDDGLSTFFLERVMALRLDQRPRTVGTLVAQVRDHESIKNFLTSTTLFALADLPFSLLFLSIIYMIGGWSVVVPPLIMIPIVLLLGFIAKQRLVYWQKQQTDESAVRSGLLFEAIDGAETVKSMAAEWRFSSLWRHVTDRVAEAGMKIREISGNATHMSYVFQQTAYLGVVIAGVYQIEAGNLSMGGLIACSILAGRALSVLSVVTNVLVQWQHTSYSLDILNRLLSIKGDGTEEQSAVSSEPTLGYRIEGLKYAYDPLLGLNMDLPNLEVAPGERVAIVGRNGSGKSTLMKLLAGLSTPMAGTLRVGNIDILQARRDWLRSVVGYLPQSPRLFAGTLRDNLALGLSMPEESEIAAAAAQTGLDTLIKQHPRGLDLKITEGGLGLSIGQRQLVALTRLVLQKPKIWLLDEPATSLDQEAEAKLLKYLQGLDATHTLIFATHQNSWLKFSTRIMMLEAGKIAADAPSDRVRTLSAAAAAGMAPAPSVTAPSGAGA</sequence>
<feature type="transmembrane region" description="Helical" evidence="7">
    <location>
        <begin position="273"/>
        <end position="298"/>
    </location>
</feature>
<dbReference type="PROSITE" id="PS50929">
    <property type="entry name" value="ABC_TM1F"/>
    <property type="match status" value="1"/>
</dbReference>
<dbReference type="PANTHER" id="PTHR43394">
    <property type="entry name" value="ATP-DEPENDENT PERMEASE MDL1, MITOCHONDRIAL"/>
    <property type="match status" value="1"/>
</dbReference>
<accession>A0A4S3K3F1</accession>
<keyword evidence="6 7" id="KW-0472">Membrane</keyword>
<evidence type="ECO:0000313" key="11">
    <source>
        <dbReference type="Proteomes" id="UP000295341"/>
    </source>
</evidence>
<dbReference type="PANTHER" id="PTHR43394:SF1">
    <property type="entry name" value="ATP-BINDING CASSETTE SUB-FAMILY B MEMBER 10, MITOCHONDRIAL"/>
    <property type="match status" value="1"/>
</dbReference>
<dbReference type="AlphaFoldDB" id="A0A4S3K3F1"/>
<keyword evidence="2 7" id="KW-0812">Transmembrane</keyword>
<dbReference type="Gene3D" id="1.20.1560.10">
    <property type="entry name" value="ABC transporter type 1, transmembrane domain"/>
    <property type="match status" value="1"/>
</dbReference>
<keyword evidence="4 10" id="KW-0067">ATP-binding</keyword>
<keyword evidence="11" id="KW-1185">Reference proteome</keyword>
<dbReference type="Pfam" id="PF00664">
    <property type="entry name" value="ABC_membrane"/>
    <property type="match status" value="1"/>
</dbReference>
<dbReference type="Gene3D" id="3.40.50.300">
    <property type="entry name" value="P-loop containing nucleotide triphosphate hydrolases"/>
    <property type="match status" value="1"/>
</dbReference>
<evidence type="ECO:0000256" key="1">
    <source>
        <dbReference type="ARBA" id="ARBA00004651"/>
    </source>
</evidence>
<name>A0A4S3K3F1_9GAMM</name>
<feature type="domain" description="ABC transporter" evidence="8">
    <location>
        <begin position="479"/>
        <end position="714"/>
    </location>
</feature>
<dbReference type="GO" id="GO:0015421">
    <property type="term" value="F:ABC-type oligopeptide transporter activity"/>
    <property type="evidence" value="ECO:0007669"/>
    <property type="project" value="TreeGrafter"/>
</dbReference>
<dbReference type="SUPFAM" id="SSF52540">
    <property type="entry name" value="P-loop containing nucleoside triphosphate hydrolases"/>
    <property type="match status" value="1"/>
</dbReference>
<evidence type="ECO:0000256" key="6">
    <source>
        <dbReference type="ARBA" id="ARBA00023136"/>
    </source>
</evidence>
<dbReference type="PROSITE" id="PS50893">
    <property type="entry name" value="ABC_TRANSPORTER_2"/>
    <property type="match status" value="1"/>
</dbReference>
<dbReference type="InterPro" id="IPR039421">
    <property type="entry name" value="Type_1_exporter"/>
</dbReference>
<evidence type="ECO:0000256" key="2">
    <source>
        <dbReference type="ARBA" id="ARBA00022692"/>
    </source>
</evidence>